<organism evidence="10 11">
    <name type="scientific">Haliovirga abyssi</name>
    <dbReference type="NCBI Taxonomy" id="2996794"/>
    <lineage>
        <taxon>Bacteria</taxon>
        <taxon>Fusobacteriati</taxon>
        <taxon>Fusobacteriota</taxon>
        <taxon>Fusobacteriia</taxon>
        <taxon>Fusobacteriales</taxon>
        <taxon>Haliovirgaceae</taxon>
        <taxon>Haliovirga</taxon>
    </lineage>
</organism>
<comment type="subcellular location">
    <subcellularLocation>
        <location evidence="1">Cell membrane</location>
        <topology evidence="1">Multi-pass membrane protein</topology>
    </subcellularLocation>
</comment>
<feature type="transmembrane region" description="Helical" evidence="8">
    <location>
        <begin position="222"/>
        <end position="242"/>
    </location>
</feature>
<feature type="transmembrane region" description="Helical" evidence="8">
    <location>
        <begin position="278"/>
        <end position="299"/>
    </location>
</feature>
<dbReference type="PANTHER" id="PTHR43568:SF1">
    <property type="entry name" value="P PROTEIN"/>
    <property type="match status" value="1"/>
</dbReference>
<evidence type="ECO:0000313" key="11">
    <source>
        <dbReference type="Proteomes" id="UP001321582"/>
    </source>
</evidence>
<accession>A0AAU9E013</accession>
<dbReference type="EMBL" id="AP027059">
    <property type="protein sequence ID" value="BDU49620.1"/>
    <property type="molecule type" value="Genomic_DNA"/>
</dbReference>
<reference evidence="10 11" key="1">
    <citation type="submission" date="2022-11" db="EMBL/GenBank/DDBJ databases">
        <title>Haliovirga abyssi gen. nov., sp. nov., a mesophilic fermentative bacterium isolated from the Iheya North hydrothermal field and the proposal of Haliovirgaceae fam. nov.</title>
        <authorList>
            <person name="Miyazaki U."/>
            <person name="Tame A."/>
            <person name="Miyazaki J."/>
            <person name="Takai K."/>
            <person name="Sawayama S."/>
            <person name="Kitajima M."/>
            <person name="Okamoto A."/>
            <person name="Nakagawa S."/>
        </authorList>
    </citation>
    <scope>NUCLEOTIDE SEQUENCE [LARGE SCALE GENOMIC DNA]</scope>
    <source>
        <strain evidence="10 11">IC12</strain>
    </source>
</reference>
<evidence type="ECO:0000256" key="4">
    <source>
        <dbReference type="ARBA" id="ARBA00022475"/>
    </source>
</evidence>
<dbReference type="CDD" id="cd01116">
    <property type="entry name" value="P_permease"/>
    <property type="match status" value="1"/>
</dbReference>
<feature type="transmembrane region" description="Helical" evidence="8">
    <location>
        <begin position="171"/>
        <end position="194"/>
    </location>
</feature>
<dbReference type="PANTHER" id="PTHR43568">
    <property type="entry name" value="P PROTEIN"/>
    <property type="match status" value="1"/>
</dbReference>
<dbReference type="AlphaFoldDB" id="A0AAU9E013"/>
<feature type="transmembrane region" description="Helical" evidence="8">
    <location>
        <begin position="91"/>
        <end position="108"/>
    </location>
</feature>
<feature type="transmembrane region" description="Helical" evidence="8">
    <location>
        <begin position="409"/>
        <end position="427"/>
    </location>
</feature>
<dbReference type="RefSeq" id="WP_307904569.1">
    <property type="nucleotide sequence ID" value="NZ_AP027059.1"/>
</dbReference>
<gene>
    <name evidence="10" type="ORF">HLVA_01890</name>
</gene>
<dbReference type="KEGG" id="haby:HLVA_01890"/>
<feature type="domain" description="Citrate transporter-like" evidence="9">
    <location>
        <begin position="15"/>
        <end position="372"/>
    </location>
</feature>
<keyword evidence="4" id="KW-1003">Cell membrane</keyword>
<evidence type="ECO:0000256" key="2">
    <source>
        <dbReference type="ARBA" id="ARBA00009843"/>
    </source>
</evidence>
<feature type="transmembrane region" description="Helical" evidence="8">
    <location>
        <begin position="248"/>
        <end position="266"/>
    </location>
</feature>
<keyword evidence="6 8" id="KW-1133">Transmembrane helix</keyword>
<feature type="transmembrane region" description="Helical" evidence="8">
    <location>
        <begin position="319"/>
        <end position="343"/>
    </location>
</feature>
<dbReference type="Proteomes" id="UP001321582">
    <property type="component" value="Chromosome"/>
</dbReference>
<dbReference type="InterPro" id="IPR051475">
    <property type="entry name" value="Diverse_Ion_Transporter"/>
</dbReference>
<evidence type="ECO:0000256" key="3">
    <source>
        <dbReference type="ARBA" id="ARBA00022448"/>
    </source>
</evidence>
<dbReference type="InterPro" id="IPR000802">
    <property type="entry name" value="Arsenical_pump_ArsB"/>
</dbReference>
<dbReference type="GO" id="GO:0005886">
    <property type="term" value="C:plasma membrane"/>
    <property type="evidence" value="ECO:0007669"/>
    <property type="project" value="UniProtKB-SubCell"/>
</dbReference>
<evidence type="ECO:0000259" key="9">
    <source>
        <dbReference type="Pfam" id="PF03600"/>
    </source>
</evidence>
<evidence type="ECO:0000256" key="5">
    <source>
        <dbReference type="ARBA" id="ARBA00022692"/>
    </source>
</evidence>
<dbReference type="PRINTS" id="PR00758">
    <property type="entry name" value="ARSENICPUMP"/>
</dbReference>
<proteinExistence type="inferred from homology"/>
<keyword evidence="11" id="KW-1185">Reference proteome</keyword>
<keyword evidence="7 8" id="KW-0472">Membrane</keyword>
<sequence length="431" mass="46378">MNTLVIALIIFLVTYLFIITEWIPASTAAFLGGIAMVGTRVLTQEEAFHSIDLGVIFLLTGMMMIVFVMSETGVFQWVAIKIAQLVKGEPFALMAVLSIVTAVFSAFLDNVTTVLLIAPVSILLAEQLELDAVPFLITEAIASNIGGTATLIGDPPNILIGTAAHISFNDFLIQLGPVILLNLVFLVITLWFLFGKNMHVSRDLKAKIMELDSSRAIKDKKMLKFSLVVMGLVILGFLTHPFTGLEPAVIAMTGGIILIVLSGKHPEEIYKEAEWDTLFFFMGLFMLVDGVVKVGLLKIMADRALALTGGDLGVTSMLILWLSGIASAVVNNIPYTATMIPMIKEIIPQIAAHSTVPLKDIGYALWWALALGACLGGNGTLVGASANVVAAGIATKSGKPISFMRFTKYGAIITLESLVVSSVYILIRYIK</sequence>
<dbReference type="InterPro" id="IPR004680">
    <property type="entry name" value="Cit_transptr-like_dom"/>
</dbReference>
<protein>
    <submittedName>
        <fullName evidence="10">Membrane protein</fullName>
    </submittedName>
</protein>
<name>A0AAU9E013_9FUSO</name>
<evidence type="ECO:0000256" key="8">
    <source>
        <dbReference type="SAM" id="Phobius"/>
    </source>
</evidence>
<keyword evidence="5 8" id="KW-0812">Transmembrane</keyword>
<evidence type="ECO:0000256" key="7">
    <source>
        <dbReference type="ARBA" id="ARBA00023136"/>
    </source>
</evidence>
<comment type="similarity">
    <text evidence="2">Belongs to the CitM (TC 2.A.11) transporter family.</text>
</comment>
<evidence type="ECO:0000256" key="1">
    <source>
        <dbReference type="ARBA" id="ARBA00004651"/>
    </source>
</evidence>
<feature type="transmembrane region" description="Helical" evidence="8">
    <location>
        <begin position="55"/>
        <end position="79"/>
    </location>
</feature>
<dbReference type="GO" id="GO:0015105">
    <property type="term" value="F:arsenite transmembrane transporter activity"/>
    <property type="evidence" value="ECO:0007669"/>
    <property type="project" value="InterPro"/>
</dbReference>
<keyword evidence="3" id="KW-0813">Transport</keyword>
<evidence type="ECO:0000256" key="6">
    <source>
        <dbReference type="ARBA" id="ARBA00022989"/>
    </source>
</evidence>
<dbReference type="Pfam" id="PF03600">
    <property type="entry name" value="CitMHS"/>
    <property type="match status" value="1"/>
</dbReference>
<feature type="transmembrane region" description="Helical" evidence="8">
    <location>
        <begin position="364"/>
        <end position="389"/>
    </location>
</feature>
<evidence type="ECO:0000313" key="10">
    <source>
        <dbReference type="EMBL" id="BDU49620.1"/>
    </source>
</evidence>